<dbReference type="RefSeq" id="WP_012622941.1">
    <property type="nucleotide sequence ID" value="NC_011879.1"/>
</dbReference>
<dbReference type="KEGG" id="ach:Achl_3973"/>
<feature type="compositionally biased region" description="Gly residues" evidence="1">
    <location>
        <begin position="318"/>
        <end position="328"/>
    </location>
</feature>
<organism evidence="2 3">
    <name type="scientific">Pseudarthrobacter chlorophenolicus (strain ATCC 700700 / DSM 12829 / CIP 107037 / JCM 12360 / KCTC 9906 / NCIMB 13794 / A6)</name>
    <name type="common">Arthrobacter chlorophenolicus</name>
    <dbReference type="NCBI Taxonomy" id="452863"/>
    <lineage>
        <taxon>Bacteria</taxon>
        <taxon>Bacillati</taxon>
        <taxon>Actinomycetota</taxon>
        <taxon>Actinomycetes</taxon>
        <taxon>Micrococcales</taxon>
        <taxon>Micrococcaceae</taxon>
        <taxon>Pseudarthrobacter</taxon>
    </lineage>
</organism>
<evidence type="ECO:0000313" key="2">
    <source>
        <dbReference type="EMBL" id="ACL41924.1"/>
    </source>
</evidence>
<proteinExistence type="predicted"/>
<accession>B8HHM7</accession>
<feature type="region of interest" description="Disordered" evidence="1">
    <location>
        <begin position="296"/>
        <end position="328"/>
    </location>
</feature>
<keyword evidence="3" id="KW-1185">Reference proteome</keyword>
<evidence type="ECO:0000313" key="3">
    <source>
        <dbReference type="Proteomes" id="UP000002505"/>
    </source>
</evidence>
<dbReference type="HOGENOM" id="CLU_846339_0_0_11"/>
<dbReference type="Proteomes" id="UP000002505">
    <property type="component" value="Plasmid pACHL01"/>
</dbReference>
<gene>
    <name evidence="2" type="ordered locus">Achl_3973</name>
</gene>
<feature type="region of interest" description="Disordered" evidence="1">
    <location>
        <begin position="125"/>
        <end position="145"/>
    </location>
</feature>
<keyword evidence="2" id="KW-0614">Plasmid</keyword>
<dbReference type="EMBL" id="CP001342">
    <property type="protein sequence ID" value="ACL41924.1"/>
    <property type="molecule type" value="Genomic_DNA"/>
</dbReference>
<name>B8HHM7_PSECP</name>
<dbReference type="OrthoDB" id="9978149at2"/>
<geneLocation type="plasmid" evidence="2 3">
    <name>pACHL01</name>
</geneLocation>
<evidence type="ECO:0000256" key="1">
    <source>
        <dbReference type="SAM" id="MobiDB-lite"/>
    </source>
</evidence>
<sequence>MSARQPAGIPAGGQFAASAHAEPGIALTAAPAPRNNMPALGSAATGYVDRLDDAGNLILQIRLEHGKPNDAPDGTAAIIHYSTAPTGCTREVFYTDGVLHDGSGDKPTERLTWPSGRSDVVRGFRRPHQGNTVPQDSPDGQPASVRTTAEGHVVTGYYTDGRLQNPAPRTPARVEVRTDGARVEQHAPFGELADLPDGTPCEHHFGPAGNLIAEIRRHGGYGWDSDYGDASERRYRDDGTVYKEVFRYRGQLLDSPVGKPALVEYAPDGSIAREVRRPSMGDPDYGNYTSFDSRVTRQHAWPYTRKNPLPRYVPEGPGSQGRAGNGAR</sequence>
<protein>
    <submittedName>
        <fullName evidence="2">Uncharacterized protein</fullName>
    </submittedName>
</protein>
<dbReference type="AlphaFoldDB" id="B8HHM7"/>
<reference evidence="2" key="1">
    <citation type="submission" date="2009-01" db="EMBL/GenBank/DDBJ databases">
        <title>Complete sequence of plasmid1 of Arthrobacter chlorophenolicus A6.</title>
        <authorList>
            <consortium name="US DOE Joint Genome Institute"/>
            <person name="Lucas S."/>
            <person name="Copeland A."/>
            <person name="Lapidus A."/>
            <person name="Glavina del Rio T."/>
            <person name="Tice H."/>
            <person name="Bruce D."/>
            <person name="Goodwin L."/>
            <person name="Pitluck S."/>
            <person name="Goltsman E."/>
            <person name="Clum A."/>
            <person name="Larimer F."/>
            <person name="Land M."/>
            <person name="Hauser L."/>
            <person name="Kyrpides N."/>
            <person name="Mikhailova N."/>
            <person name="Jansson J."/>
            <person name="Richardson P."/>
        </authorList>
    </citation>
    <scope>NUCLEOTIDE SEQUENCE [LARGE SCALE GENOMIC DNA]</scope>
    <source>
        <strain evidence="2">A6</strain>
        <plasmid evidence="2">pACHL01</plasmid>
    </source>
</reference>